<dbReference type="PANTHER" id="PTHR41317">
    <property type="entry name" value="PD-(D_E)XK NUCLEASE FAMILY TRANSPOSASE"/>
    <property type="match status" value="1"/>
</dbReference>
<evidence type="ECO:0000313" key="2">
    <source>
        <dbReference type="Proteomes" id="UP000198896"/>
    </source>
</evidence>
<organism evidence="1 2">
    <name type="scientific">Succiniclasticum ruminis DSM 9236</name>
    <dbReference type="NCBI Taxonomy" id="1123323"/>
    <lineage>
        <taxon>Bacteria</taxon>
        <taxon>Bacillati</taxon>
        <taxon>Bacillota</taxon>
        <taxon>Negativicutes</taxon>
        <taxon>Acidaminococcales</taxon>
        <taxon>Acidaminococcaceae</taxon>
        <taxon>Succiniclasticum</taxon>
    </lineage>
</organism>
<dbReference type="NCBIfam" id="TIGR01784">
    <property type="entry name" value="T_den_put_tspse"/>
    <property type="match status" value="1"/>
</dbReference>
<proteinExistence type="predicted"/>
<dbReference type="InterPro" id="IPR010106">
    <property type="entry name" value="RpnA"/>
</dbReference>
<keyword evidence="2" id="KW-1185">Reference proteome</keyword>
<dbReference type="Pfam" id="PF12784">
    <property type="entry name" value="PDDEXK_2"/>
    <property type="match status" value="1"/>
</dbReference>
<evidence type="ECO:0000313" key="1">
    <source>
        <dbReference type="EMBL" id="SFE20443.1"/>
    </source>
</evidence>
<dbReference type="Proteomes" id="UP000198896">
    <property type="component" value="Unassembled WGS sequence"/>
</dbReference>
<protein>
    <recommendedName>
        <fullName evidence="3">PD-(D/E)XK nuclease family transposase</fullName>
    </recommendedName>
</protein>
<accession>A0A1I1YQK0</accession>
<dbReference type="AlphaFoldDB" id="A0A1I1YQK0"/>
<evidence type="ECO:0008006" key="3">
    <source>
        <dbReference type="Google" id="ProtNLM"/>
    </source>
</evidence>
<gene>
    <name evidence="1" type="ORF">SAMN05216245_102259</name>
</gene>
<reference evidence="1 2" key="1">
    <citation type="submission" date="2016-10" db="EMBL/GenBank/DDBJ databases">
        <authorList>
            <person name="de Groot N.N."/>
        </authorList>
    </citation>
    <scope>NUCLEOTIDE SEQUENCE [LARGE SCALE GENOMIC DNA]</scope>
    <source>
        <strain evidence="1 2">DSM 9236</strain>
    </source>
</reference>
<sequence>MENVLQEVVQGEVLTVENLNRMNDAFAKFIFANEARKQLTLDLVNSFFEFEGTTQITDFKFSDRELDPERKLGKGVVLDVVGESSDRTLVNVEIQLQQFDDMDRRTLYYWSQLYTRRLLCGEDYESLNRTVAINILD</sequence>
<dbReference type="EMBL" id="FONL01000002">
    <property type="protein sequence ID" value="SFE20443.1"/>
    <property type="molecule type" value="Genomic_DNA"/>
</dbReference>
<name>A0A1I1YQK0_9FIRM</name>
<dbReference type="PANTHER" id="PTHR41317:SF1">
    <property type="entry name" value="PD-(D_E)XK NUCLEASE FAMILY TRANSPOSASE"/>
    <property type="match status" value="1"/>
</dbReference>